<dbReference type="InterPro" id="IPR038461">
    <property type="entry name" value="Schlafen_AlbA_2_dom_sf"/>
</dbReference>
<accession>A0ABD5XX63</accession>
<reference evidence="2 3" key="1">
    <citation type="journal article" date="2019" name="Int. J. Syst. Evol. Microbiol.">
        <title>The Global Catalogue of Microorganisms (GCM) 10K type strain sequencing project: providing services to taxonomists for standard genome sequencing and annotation.</title>
        <authorList>
            <consortium name="The Broad Institute Genomics Platform"/>
            <consortium name="The Broad Institute Genome Sequencing Center for Infectious Disease"/>
            <person name="Wu L."/>
            <person name="Ma J."/>
        </authorList>
    </citation>
    <scope>NUCLEOTIDE SEQUENCE [LARGE SCALE GENOMIC DNA]</scope>
    <source>
        <strain evidence="2 3">XZYJT29</strain>
    </source>
</reference>
<dbReference type="RefSeq" id="WP_274325301.1">
    <property type="nucleotide sequence ID" value="NZ_CP118158.1"/>
</dbReference>
<sequence>MPNEIHNQDLAELIEGDEDYRKEFKSAEVLREPSDKHRRKIAREMVGFANRQGGKLIFGVDDETREVEELSLDDERSLKTISEVAHDRCEPKIEFTREFYGSDLGDVDNGNVYVVDISQRRGPPHAVVEASGQDIKTREYRIRAGDRPRLVSTEELEWLFERDSPSATFDCTSWFVYLKTEDGLGLPKLHLPDSQSLLSEFYWDLSDEDEEFLLENEGEKMSDFIREIAPFAFVRNLCEAHRESWLIEKRRKGKMEASPSISWGHYMVDNNAISPNRDVPTNQLELSEIEVTGLQQSLLAELSVDPVESTFGGMFQTPPDVEVAIDLHTQAEKSEEYTRIPTLTISRPNRFNFEIEFGRRLGWGRGPPDAHPIHNLRTVEDSFNNISEDMGTVELQIDFDAEFEFPDSPDPEVKSHQDYARQLIEILERNWDAYLFLDQLPDHTSYQINYKLDAIMQALGFNQSYF</sequence>
<dbReference type="InterPro" id="IPR007421">
    <property type="entry name" value="Schlafen_AlbA_2_dom"/>
</dbReference>
<proteinExistence type="predicted"/>
<gene>
    <name evidence="2" type="ORF">ACFQMA_07700</name>
</gene>
<comment type="caution">
    <text evidence="2">The sequence shown here is derived from an EMBL/GenBank/DDBJ whole genome shotgun (WGS) entry which is preliminary data.</text>
</comment>
<name>A0ABD5XX63_9EURY</name>
<dbReference type="GeneID" id="78819983"/>
<evidence type="ECO:0000259" key="1">
    <source>
        <dbReference type="Pfam" id="PF04326"/>
    </source>
</evidence>
<dbReference type="AlphaFoldDB" id="A0ABD5XX63"/>
<dbReference type="PANTHER" id="PTHR30595">
    <property type="entry name" value="GLPR-RELATED TRANSCRIPTIONAL REPRESSOR"/>
    <property type="match status" value="1"/>
</dbReference>
<evidence type="ECO:0000313" key="3">
    <source>
        <dbReference type="Proteomes" id="UP001596432"/>
    </source>
</evidence>
<dbReference type="PANTHER" id="PTHR30595:SF6">
    <property type="entry name" value="SCHLAFEN ALBA-2 DOMAIN-CONTAINING PROTEIN"/>
    <property type="match status" value="1"/>
</dbReference>
<dbReference type="Pfam" id="PF04326">
    <property type="entry name" value="SLFN_AlbA_2"/>
    <property type="match status" value="1"/>
</dbReference>
<dbReference type="EMBL" id="JBHTAS010000001">
    <property type="protein sequence ID" value="MFC7139722.1"/>
    <property type="molecule type" value="Genomic_DNA"/>
</dbReference>
<evidence type="ECO:0000313" key="2">
    <source>
        <dbReference type="EMBL" id="MFC7139722.1"/>
    </source>
</evidence>
<protein>
    <submittedName>
        <fullName evidence="2">Helix-turn-helix domain-containing protein</fullName>
    </submittedName>
</protein>
<feature type="domain" description="Schlafen AlbA-2" evidence="1">
    <location>
        <begin position="18"/>
        <end position="147"/>
    </location>
</feature>
<organism evidence="2 3">
    <name type="scientific">Halosimplex aquaticum</name>
    <dbReference type="NCBI Taxonomy" id="3026162"/>
    <lineage>
        <taxon>Archaea</taxon>
        <taxon>Methanobacteriati</taxon>
        <taxon>Methanobacteriota</taxon>
        <taxon>Stenosarchaea group</taxon>
        <taxon>Halobacteria</taxon>
        <taxon>Halobacteriales</taxon>
        <taxon>Haloarculaceae</taxon>
        <taxon>Halosimplex</taxon>
    </lineage>
</organism>
<dbReference type="Gene3D" id="3.30.950.30">
    <property type="entry name" value="Schlafen, AAA domain"/>
    <property type="match status" value="1"/>
</dbReference>
<keyword evidence="3" id="KW-1185">Reference proteome</keyword>
<dbReference type="Proteomes" id="UP001596432">
    <property type="component" value="Unassembled WGS sequence"/>
</dbReference>